<dbReference type="RefSeq" id="WP_203346718.1">
    <property type="nucleotide sequence ID" value="NZ_CP069195.1"/>
</dbReference>
<evidence type="ECO:0000313" key="3">
    <source>
        <dbReference type="Proteomes" id="UP000596337"/>
    </source>
</evidence>
<dbReference type="AlphaFoldDB" id="A0AA92LSH4"/>
<accession>A0AA92LSH4</accession>
<keyword evidence="1" id="KW-0472">Membrane</keyword>
<dbReference type="Proteomes" id="UP000596337">
    <property type="component" value="Chromosome 1"/>
</dbReference>
<feature type="transmembrane region" description="Helical" evidence="1">
    <location>
        <begin position="64"/>
        <end position="83"/>
    </location>
</feature>
<keyword evidence="1" id="KW-1133">Transmembrane helix</keyword>
<keyword evidence="1" id="KW-0812">Transmembrane</keyword>
<evidence type="ECO:0000256" key="1">
    <source>
        <dbReference type="SAM" id="Phobius"/>
    </source>
</evidence>
<protein>
    <submittedName>
        <fullName evidence="2">Uncharacterized protein</fullName>
    </submittedName>
</protein>
<reference evidence="2 3" key="1">
    <citation type="submission" date="2021-01" db="EMBL/GenBank/DDBJ databases">
        <title>Characterization of a novel blaVMB-2- harboring plasmid in Vibrio diabolicus.</title>
        <authorList>
            <person name="Liu M."/>
        </authorList>
    </citation>
    <scope>NUCLEOTIDE SEQUENCE [LARGE SCALE GENOMIC DNA]</scope>
    <source>
        <strain evidence="2 3">SLV18</strain>
    </source>
</reference>
<name>A0AA92LSH4_9VIBR</name>
<evidence type="ECO:0000313" key="2">
    <source>
        <dbReference type="EMBL" id="QRG82639.1"/>
    </source>
</evidence>
<dbReference type="EMBL" id="CP069195">
    <property type="protein sequence ID" value="QRG82639.1"/>
    <property type="molecule type" value="Genomic_DNA"/>
</dbReference>
<sequence length="84" mass="9160">MALTAKTRGYVLIEGMKQSAIVSVLLPATLGIQRQAVLQKCRRLQIKGRFGLPPFFSLTAKIKCILMPPLGVIAIHLSVVFGIK</sequence>
<gene>
    <name evidence="2" type="ORF">JOS67_13845</name>
</gene>
<proteinExistence type="predicted"/>
<organism evidence="2 3">
    <name type="scientific">Vibrio diabolicus</name>
    <dbReference type="NCBI Taxonomy" id="50719"/>
    <lineage>
        <taxon>Bacteria</taxon>
        <taxon>Pseudomonadati</taxon>
        <taxon>Pseudomonadota</taxon>
        <taxon>Gammaproteobacteria</taxon>
        <taxon>Vibrionales</taxon>
        <taxon>Vibrionaceae</taxon>
        <taxon>Vibrio</taxon>
        <taxon>Vibrio diabolicus subgroup</taxon>
    </lineage>
</organism>